<reference evidence="1" key="1">
    <citation type="submission" date="2023-03" db="EMBL/GenBank/DDBJ databases">
        <title>Massive genome expansion in bonnet fungi (Mycena s.s.) driven by repeated elements and novel gene families across ecological guilds.</title>
        <authorList>
            <consortium name="Lawrence Berkeley National Laboratory"/>
            <person name="Harder C.B."/>
            <person name="Miyauchi S."/>
            <person name="Viragh M."/>
            <person name="Kuo A."/>
            <person name="Thoen E."/>
            <person name="Andreopoulos B."/>
            <person name="Lu D."/>
            <person name="Skrede I."/>
            <person name="Drula E."/>
            <person name="Henrissat B."/>
            <person name="Morin E."/>
            <person name="Kohler A."/>
            <person name="Barry K."/>
            <person name="LaButti K."/>
            <person name="Morin E."/>
            <person name="Salamov A."/>
            <person name="Lipzen A."/>
            <person name="Mereny Z."/>
            <person name="Hegedus B."/>
            <person name="Baldrian P."/>
            <person name="Stursova M."/>
            <person name="Weitz H."/>
            <person name="Taylor A."/>
            <person name="Grigoriev I.V."/>
            <person name="Nagy L.G."/>
            <person name="Martin F."/>
            <person name="Kauserud H."/>
        </authorList>
    </citation>
    <scope>NUCLEOTIDE SEQUENCE</scope>
    <source>
        <strain evidence="1">CBHHK188m</strain>
    </source>
</reference>
<proteinExistence type="predicted"/>
<gene>
    <name evidence="1" type="ORF">DFH07DRAFT_1033979</name>
</gene>
<dbReference type="EMBL" id="JARJLG010000080">
    <property type="protein sequence ID" value="KAJ7751002.1"/>
    <property type="molecule type" value="Genomic_DNA"/>
</dbReference>
<organism evidence="1 2">
    <name type="scientific">Mycena maculata</name>
    <dbReference type="NCBI Taxonomy" id="230809"/>
    <lineage>
        <taxon>Eukaryota</taxon>
        <taxon>Fungi</taxon>
        <taxon>Dikarya</taxon>
        <taxon>Basidiomycota</taxon>
        <taxon>Agaricomycotina</taxon>
        <taxon>Agaricomycetes</taxon>
        <taxon>Agaricomycetidae</taxon>
        <taxon>Agaricales</taxon>
        <taxon>Marasmiineae</taxon>
        <taxon>Mycenaceae</taxon>
        <taxon>Mycena</taxon>
    </lineage>
</organism>
<keyword evidence="2" id="KW-1185">Reference proteome</keyword>
<accession>A0AAD7IUZ0</accession>
<evidence type="ECO:0000313" key="1">
    <source>
        <dbReference type="EMBL" id="KAJ7751002.1"/>
    </source>
</evidence>
<sequence length="467" mass="52301">MLALPELLQRSVNLRSFDYHSFPGFALQSEHFDALQRLEWLRSFSVDCALLRVESIPAGFGPYAAPGELATQYDAENWEMEPFLSTIGPTIASLELRHVNYTMFTALKGHTDVFASYRVLEHLKIDITEGVWDWNGGGSPAIGASPAVIFPRLGFPSVKRFELVECDQTLRNSQTGPLDLVHCNLLTELSIDVRDRNVLIIWGWNLWANLKLFEALSPLDLPALALLEIKDQAKNTRRHYWDGADNAHLRWEYPGWAYPGLVPSFLGAIRTGHLPNLTSLWVDENVLLLPHESAEDLFTENAVWTDALRAAFGQLESLRVGFGAISHIAAGRILDLYDPNKLGQFGFEWNWHNYEREEPISPALLAHLSRFPNLTDVHILFPRPGTYHQFNGPTFDATTLNDVAALFRCNRAVSWVGIGNSVVWERGFSAQEPLLMSDGSAAPSAAVSRFFHAGFLPQDSESTSSDE</sequence>
<comment type="caution">
    <text evidence="1">The sequence shown here is derived from an EMBL/GenBank/DDBJ whole genome shotgun (WGS) entry which is preliminary data.</text>
</comment>
<name>A0AAD7IUZ0_9AGAR</name>
<dbReference type="AlphaFoldDB" id="A0AAD7IUZ0"/>
<protein>
    <submittedName>
        <fullName evidence="1">Uncharacterized protein</fullName>
    </submittedName>
</protein>
<evidence type="ECO:0000313" key="2">
    <source>
        <dbReference type="Proteomes" id="UP001215280"/>
    </source>
</evidence>
<dbReference type="Proteomes" id="UP001215280">
    <property type="component" value="Unassembled WGS sequence"/>
</dbReference>